<evidence type="ECO:0000256" key="9">
    <source>
        <dbReference type="ARBA" id="ARBA00023004"/>
    </source>
</evidence>
<dbReference type="Gene3D" id="1.20.120.1770">
    <property type="match status" value="1"/>
</dbReference>
<evidence type="ECO:0000256" key="11">
    <source>
        <dbReference type="SAM" id="Phobius"/>
    </source>
</evidence>
<evidence type="ECO:0000259" key="12">
    <source>
        <dbReference type="PROSITE" id="PS50939"/>
    </source>
</evidence>
<feature type="domain" description="Cytochrome b561" evidence="12">
    <location>
        <begin position="19"/>
        <end position="141"/>
    </location>
</feature>
<dbReference type="SMART" id="SM00665">
    <property type="entry name" value="B561"/>
    <property type="match status" value="1"/>
</dbReference>
<keyword evidence="9" id="KW-0408">Iron</keyword>
<keyword evidence="6" id="KW-0479">Metal-binding</keyword>
<comment type="caution">
    <text evidence="13">The sequence shown here is derived from an EMBL/GenBank/DDBJ whole genome shotgun (WGS) entry which is preliminary data.</text>
</comment>
<evidence type="ECO:0000256" key="4">
    <source>
        <dbReference type="ARBA" id="ARBA00022617"/>
    </source>
</evidence>
<accession>A0AAV9AH83</accession>
<keyword evidence="7" id="KW-0249">Electron transport</keyword>
<evidence type="ECO:0000256" key="6">
    <source>
        <dbReference type="ARBA" id="ARBA00022723"/>
    </source>
</evidence>
<reference evidence="13" key="1">
    <citation type="journal article" date="2023" name="Nat. Commun.">
        <title>Diploid and tetraploid genomes of Acorus and the evolution of monocots.</title>
        <authorList>
            <person name="Ma L."/>
            <person name="Liu K.W."/>
            <person name="Li Z."/>
            <person name="Hsiao Y.Y."/>
            <person name="Qi Y."/>
            <person name="Fu T."/>
            <person name="Tang G.D."/>
            <person name="Zhang D."/>
            <person name="Sun W.H."/>
            <person name="Liu D.K."/>
            <person name="Li Y."/>
            <person name="Chen G.Z."/>
            <person name="Liu X.D."/>
            <person name="Liao X.Y."/>
            <person name="Jiang Y.T."/>
            <person name="Yu X."/>
            <person name="Hao Y."/>
            <person name="Huang J."/>
            <person name="Zhao X.W."/>
            <person name="Ke S."/>
            <person name="Chen Y.Y."/>
            <person name="Wu W.L."/>
            <person name="Hsu J.L."/>
            <person name="Lin Y.F."/>
            <person name="Huang M.D."/>
            <person name="Li C.Y."/>
            <person name="Huang L."/>
            <person name="Wang Z.W."/>
            <person name="Zhao X."/>
            <person name="Zhong W.Y."/>
            <person name="Peng D.H."/>
            <person name="Ahmad S."/>
            <person name="Lan S."/>
            <person name="Zhang J.S."/>
            <person name="Tsai W.C."/>
            <person name="Van de Peer Y."/>
            <person name="Liu Z.J."/>
        </authorList>
    </citation>
    <scope>NUCLEOTIDE SEQUENCE</scope>
    <source>
        <strain evidence="13">SCP</strain>
    </source>
</reference>
<keyword evidence="8 11" id="KW-1133">Transmembrane helix</keyword>
<dbReference type="PANTHER" id="PTHR10106:SF22">
    <property type="entry name" value="TRANSMEMBRANE ASCORBATE FERRIREDUCTASE 1"/>
    <property type="match status" value="1"/>
</dbReference>
<evidence type="ECO:0000256" key="3">
    <source>
        <dbReference type="ARBA" id="ARBA00022448"/>
    </source>
</evidence>
<keyword evidence="5 11" id="KW-0812">Transmembrane</keyword>
<dbReference type="PROSITE" id="PS50939">
    <property type="entry name" value="CYTOCHROME_B561"/>
    <property type="match status" value="1"/>
</dbReference>
<organism evidence="13 14">
    <name type="scientific">Acorus gramineus</name>
    <name type="common">Dwarf sweet flag</name>
    <dbReference type="NCBI Taxonomy" id="55184"/>
    <lineage>
        <taxon>Eukaryota</taxon>
        <taxon>Viridiplantae</taxon>
        <taxon>Streptophyta</taxon>
        <taxon>Embryophyta</taxon>
        <taxon>Tracheophyta</taxon>
        <taxon>Spermatophyta</taxon>
        <taxon>Magnoliopsida</taxon>
        <taxon>Liliopsida</taxon>
        <taxon>Acoraceae</taxon>
        <taxon>Acorus</taxon>
    </lineage>
</organism>
<feature type="transmembrane region" description="Helical" evidence="11">
    <location>
        <begin position="87"/>
        <end position="108"/>
    </location>
</feature>
<dbReference type="GO" id="GO:0016491">
    <property type="term" value="F:oxidoreductase activity"/>
    <property type="evidence" value="ECO:0007669"/>
    <property type="project" value="InterPro"/>
</dbReference>
<comment type="subcellular location">
    <subcellularLocation>
        <location evidence="2">Membrane</location>
        <topology evidence="2">Multi-pass membrane protein</topology>
    </subcellularLocation>
</comment>
<dbReference type="InterPro" id="IPR006593">
    <property type="entry name" value="Cyt_b561/ferric_Rdtase_TM"/>
</dbReference>
<dbReference type="AlphaFoldDB" id="A0AAV9AH83"/>
<feature type="transmembrane region" description="Helical" evidence="11">
    <location>
        <begin position="120"/>
        <end position="139"/>
    </location>
</feature>
<keyword evidence="3" id="KW-0813">Transport</keyword>
<keyword evidence="10 11" id="KW-0472">Membrane</keyword>
<evidence type="ECO:0000256" key="5">
    <source>
        <dbReference type="ARBA" id="ARBA00022692"/>
    </source>
</evidence>
<evidence type="ECO:0000256" key="1">
    <source>
        <dbReference type="ARBA" id="ARBA00001970"/>
    </source>
</evidence>
<sequence length="141" mass="15444">MAAKDGSSFLVSATPVTVVAHLFGVVAVTLMLVWILYFRGGVSLTSNNKEQLFNLHPLLMLIGFIFVGGEAAMAHKIIPGTQKAQRFVHMALLLIALSMAAFGLYIVFKFQHDIGMPDMYSLHSWLGMGTVCLFALQMIKP</sequence>
<proteinExistence type="predicted"/>
<dbReference type="GO" id="GO:0046872">
    <property type="term" value="F:metal ion binding"/>
    <property type="evidence" value="ECO:0007669"/>
    <property type="project" value="UniProtKB-KW"/>
</dbReference>
<evidence type="ECO:0000256" key="10">
    <source>
        <dbReference type="ARBA" id="ARBA00023136"/>
    </source>
</evidence>
<evidence type="ECO:0000313" key="13">
    <source>
        <dbReference type="EMBL" id="KAK1263454.1"/>
    </source>
</evidence>
<evidence type="ECO:0000313" key="14">
    <source>
        <dbReference type="Proteomes" id="UP001179952"/>
    </source>
</evidence>
<dbReference type="GO" id="GO:0016020">
    <property type="term" value="C:membrane"/>
    <property type="evidence" value="ECO:0007669"/>
    <property type="project" value="UniProtKB-SubCell"/>
</dbReference>
<feature type="transmembrane region" description="Helical" evidence="11">
    <location>
        <begin position="57"/>
        <end position="75"/>
    </location>
</feature>
<evidence type="ECO:0000256" key="2">
    <source>
        <dbReference type="ARBA" id="ARBA00004141"/>
    </source>
</evidence>
<protein>
    <submittedName>
        <fullName evidence="13">Ascorbate-specific transmembrane electron transporter 1</fullName>
    </submittedName>
</protein>
<dbReference type="Proteomes" id="UP001179952">
    <property type="component" value="Unassembled WGS sequence"/>
</dbReference>
<dbReference type="Pfam" id="PF03188">
    <property type="entry name" value="Cytochrom_B561"/>
    <property type="match status" value="1"/>
</dbReference>
<dbReference type="InterPro" id="IPR043205">
    <property type="entry name" value="CYB561/CYBRD1-like"/>
</dbReference>
<feature type="transmembrane region" description="Helical" evidence="11">
    <location>
        <begin position="9"/>
        <end position="37"/>
    </location>
</feature>
<keyword evidence="14" id="KW-1185">Reference proteome</keyword>
<evidence type="ECO:0000256" key="8">
    <source>
        <dbReference type="ARBA" id="ARBA00022989"/>
    </source>
</evidence>
<name>A0AAV9AH83_ACOGR</name>
<gene>
    <name evidence="13" type="ORF">QJS04_geneDACA017438</name>
</gene>
<reference evidence="13" key="2">
    <citation type="submission" date="2023-06" db="EMBL/GenBank/DDBJ databases">
        <authorList>
            <person name="Ma L."/>
            <person name="Liu K.-W."/>
            <person name="Li Z."/>
            <person name="Hsiao Y.-Y."/>
            <person name="Qi Y."/>
            <person name="Fu T."/>
            <person name="Tang G."/>
            <person name="Zhang D."/>
            <person name="Sun W.-H."/>
            <person name="Liu D.-K."/>
            <person name="Li Y."/>
            <person name="Chen G.-Z."/>
            <person name="Liu X.-D."/>
            <person name="Liao X.-Y."/>
            <person name="Jiang Y.-T."/>
            <person name="Yu X."/>
            <person name="Hao Y."/>
            <person name="Huang J."/>
            <person name="Zhao X.-W."/>
            <person name="Ke S."/>
            <person name="Chen Y.-Y."/>
            <person name="Wu W.-L."/>
            <person name="Hsu J.-L."/>
            <person name="Lin Y.-F."/>
            <person name="Huang M.-D."/>
            <person name="Li C.-Y."/>
            <person name="Huang L."/>
            <person name="Wang Z.-W."/>
            <person name="Zhao X."/>
            <person name="Zhong W.-Y."/>
            <person name="Peng D.-H."/>
            <person name="Ahmad S."/>
            <person name="Lan S."/>
            <person name="Zhang J.-S."/>
            <person name="Tsai W.-C."/>
            <person name="Van De Peer Y."/>
            <person name="Liu Z.-J."/>
        </authorList>
    </citation>
    <scope>NUCLEOTIDE SEQUENCE</scope>
    <source>
        <strain evidence="13">SCP</strain>
        <tissue evidence="13">Leaves</tissue>
    </source>
</reference>
<evidence type="ECO:0000256" key="7">
    <source>
        <dbReference type="ARBA" id="ARBA00022982"/>
    </source>
</evidence>
<dbReference type="EMBL" id="JAUJYN010000009">
    <property type="protein sequence ID" value="KAK1263454.1"/>
    <property type="molecule type" value="Genomic_DNA"/>
</dbReference>
<keyword evidence="4" id="KW-0349">Heme</keyword>
<comment type="cofactor">
    <cofactor evidence="1">
        <name>heme b</name>
        <dbReference type="ChEBI" id="CHEBI:60344"/>
    </cofactor>
</comment>
<dbReference type="PANTHER" id="PTHR10106">
    <property type="entry name" value="CYTOCHROME B561-RELATED"/>
    <property type="match status" value="1"/>
</dbReference>